<evidence type="ECO:0000313" key="3">
    <source>
        <dbReference type="Proteomes" id="UP000297195"/>
    </source>
</evidence>
<name>A0A4D6DWI4_9CAUD</name>
<sequence length="246" mass="28384">MLTAEDLIPRPADVGAITEPSYPFPINHLDKFPVMLVVPDRVWKIFTKIGTDETYTLIAEALYRVSLSFCITGNRTYINKLGLSDNDVNCIATWLEKEEGQLKDAVQNWRKHVLNTLFNNYKQPKTTFSEYKANQFIRLWSRSWLDGLRQKNNTVLSANELVDHLIASQINLDKGWLNLWNRYQVPGEKVYEDLVMMEACVDEKVEAYETEPEPRGEFLASNGLREIITGPQGNRYPSPKRRKGSR</sequence>
<organism evidence="2 3">
    <name type="scientific">Edwardsiella phage pEt-SU</name>
    <dbReference type="NCBI Taxonomy" id="2562142"/>
    <lineage>
        <taxon>Viruses</taxon>
        <taxon>Duplodnaviria</taxon>
        <taxon>Heunggongvirae</taxon>
        <taxon>Uroviricota</taxon>
        <taxon>Caudoviricetes</taxon>
        <taxon>Chimalliviridae</taxon>
        <taxon>Petsuvirus</taxon>
        <taxon>Petsuvirus pEtSU</taxon>
    </lineage>
</organism>
<accession>A0A4D6DWI4</accession>
<reference evidence="2 3" key="1">
    <citation type="submission" date="2019-03" db="EMBL/GenBank/DDBJ databases">
        <authorList>
            <person name="Kim S.G."/>
            <person name="Park S.C."/>
        </authorList>
    </citation>
    <scope>NUCLEOTIDE SEQUENCE [LARGE SCALE GENOMIC DNA]</scope>
</reference>
<proteinExistence type="predicted"/>
<evidence type="ECO:0000313" key="2">
    <source>
        <dbReference type="EMBL" id="QBZ70693.1"/>
    </source>
</evidence>
<gene>
    <name evidence="2" type="ORF">pETSU_112</name>
</gene>
<keyword evidence="3" id="KW-1185">Reference proteome</keyword>
<dbReference type="Proteomes" id="UP000297195">
    <property type="component" value="Segment"/>
</dbReference>
<protein>
    <submittedName>
        <fullName evidence="2">Uncharacterized protein</fullName>
    </submittedName>
</protein>
<evidence type="ECO:0000256" key="1">
    <source>
        <dbReference type="SAM" id="MobiDB-lite"/>
    </source>
</evidence>
<feature type="region of interest" description="Disordered" evidence="1">
    <location>
        <begin position="211"/>
        <end position="246"/>
    </location>
</feature>
<dbReference type="EMBL" id="MK689364">
    <property type="protein sequence ID" value="QBZ70693.1"/>
    <property type="molecule type" value="Genomic_DNA"/>
</dbReference>